<feature type="transmembrane region" description="Helical" evidence="1">
    <location>
        <begin position="29"/>
        <end position="51"/>
    </location>
</feature>
<name>A0A926NWZ3_9HYPH</name>
<dbReference type="AlphaFoldDB" id="A0A926NWZ3"/>
<dbReference type="Pfam" id="PF05656">
    <property type="entry name" value="DUF805"/>
    <property type="match status" value="1"/>
</dbReference>
<dbReference type="GO" id="GO:0005886">
    <property type="term" value="C:plasma membrane"/>
    <property type="evidence" value="ECO:0007669"/>
    <property type="project" value="TreeGrafter"/>
</dbReference>
<comment type="caution">
    <text evidence="2">The sequence shown here is derived from an EMBL/GenBank/DDBJ whole genome shotgun (WGS) entry which is preliminary data.</text>
</comment>
<proteinExistence type="predicted"/>
<keyword evidence="1" id="KW-0812">Transmembrane</keyword>
<organism evidence="2 3">
    <name type="scientific">Roseibium aggregatum</name>
    <dbReference type="NCBI Taxonomy" id="187304"/>
    <lineage>
        <taxon>Bacteria</taxon>
        <taxon>Pseudomonadati</taxon>
        <taxon>Pseudomonadota</taxon>
        <taxon>Alphaproteobacteria</taxon>
        <taxon>Hyphomicrobiales</taxon>
        <taxon>Stappiaceae</taxon>
        <taxon>Roseibium</taxon>
    </lineage>
</organism>
<dbReference type="PANTHER" id="PTHR34980">
    <property type="entry name" value="INNER MEMBRANE PROTEIN-RELATED-RELATED"/>
    <property type="match status" value="1"/>
</dbReference>
<gene>
    <name evidence="2" type="ORF">HK439_00555</name>
</gene>
<sequence>MAINDRPANLTPSVAWALLSPIGRISRQAYWLGMFVVWIVILIAMNMWWGSLDPSTPLSEVDINGFAESNPLFPLLFFALQWVELALVIKRCQDIGVTGFVALLILVPLVNVITVLVLGFIRSVPGPNRYGPEPNSYYRRKA</sequence>
<reference evidence="2" key="1">
    <citation type="submission" date="2020-05" db="EMBL/GenBank/DDBJ databases">
        <title>Identification of trans-AT polyketide cluster in two marine bacteria, producers of a novel glutaramide-containing polyketide sesbanimide D and analogs.</title>
        <authorList>
            <person name="Kacar D."/>
            <person name="Rodriguez P."/>
            <person name="Canedo L."/>
            <person name="Gonzalez E."/>
            <person name="Galan B."/>
            <person name="De La Calle F."/>
            <person name="Garcia J.L."/>
        </authorList>
    </citation>
    <scope>NUCLEOTIDE SEQUENCE</scope>
    <source>
        <strain evidence="2">PHM038</strain>
    </source>
</reference>
<protein>
    <submittedName>
        <fullName evidence="2">DUF805 domain-containing protein</fullName>
    </submittedName>
</protein>
<evidence type="ECO:0000313" key="2">
    <source>
        <dbReference type="EMBL" id="MBD1544738.1"/>
    </source>
</evidence>
<dbReference type="EMBL" id="JABFCZ010000001">
    <property type="protein sequence ID" value="MBD1544738.1"/>
    <property type="molecule type" value="Genomic_DNA"/>
</dbReference>
<dbReference type="InterPro" id="IPR008523">
    <property type="entry name" value="DUF805"/>
</dbReference>
<evidence type="ECO:0000256" key="1">
    <source>
        <dbReference type="SAM" id="Phobius"/>
    </source>
</evidence>
<keyword evidence="1" id="KW-1133">Transmembrane helix</keyword>
<accession>A0A926NWZ3</accession>
<feature type="transmembrane region" description="Helical" evidence="1">
    <location>
        <begin position="101"/>
        <end position="121"/>
    </location>
</feature>
<dbReference type="RefSeq" id="WP_190289413.1">
    <property type="nucleotide sequence ID" value="NZ_JABFCZ010000001.1"/>
</dbReference>
<evidence type="ECO:0000313" key="3">
    <source>
        <dbReference type="Proteomes" id="UP000598467"/>
    </source>
</evidence>
<dbReference type="Proteomes" id="UP000598467">
    <property type="component" value="Unassembled WGS sequence"/>
</dbReference>
<keyword evidence="1" id="KW-0472">Membrane</keyword>
<feature type="transmembrane region" description="Helical" evidence="1">
    <location>
        <begin position="71"/>
        <end position="89"/>
    </location>
</feature>